<evidence type="ECO:0000313" key="1">
    <source>
        <dbReference type="EMBL" id="TGY66272.1"/>
    </source>
</evidence>
<keyword evidence="1" id="KW-0418">Kinase</keyword>
<name>A0AC61R7R7_9FIRM</name>
<organism evidence="1 2">
    <name type="scientific">Dubosiella muris</name>
    <dbReference type="NCBI Taxonomy" id="3038133"/>
    <lineage>
        <taxon>Bacteria</taxon>
        <taxon>Bacillati</taxon>
        <taxon>Bacillota</taxon>
        <taxon>Erysipelotrichia</taxon>
        <taxon>Erysipelotrichales</taxon>
        <taxon>Erysipelotrichaceae</taxon>
        <taxon>Dubosiella</taxon>
    </lineage>
</organism>
<dbReference type="EMBL" id="SRYG01000008">
    <property type="protein sequence ID" value="TGY66272.1"/>
    <property type="molecule type" value="Genomic_DNA"/>
</dbReference>
<evidence type="ECO:0000313" key="2">
    <source>
        <dbReference type="Proteomes" id="UP000308836"/>
    </source>
</evidence>
<dbReference type="Proteomes" id="UP000308836">
    <property type="component" value="Unassembled WGS sequence"/>
</dbReference>
<keyword evidence="1" id="KW-0808">Transferase</keyword>
<gene>
    <name evidence="1" type="ORF">E5336_05340</name>
</gene>
<proteinExistence type="predicted"/>
<protein>
    <submittedName>
        <fullName evidence="1">Two-component sensor histidine kinase</fullName>
    </submittedName>
</protein>
<keyword evidence="2" id="KW-1185">Reference proteome</keyword>
<accession>A0AC61R7R7</accession>
<sequence length="449" mass="51435">MRKKITAIFMGILLMILFISFTGLYMVFHTLYIQEEVQTLENMIDLVSIAPRETDTFSKFLEESDIRLSVIAEDGTVLSDTYAHETENHLQRKEVQLALEKGSGSQTRYSATTHMNFLYVAKYMPKDHCIIRLAMPLEGLNESVSHTLPIFIFIFAFSCGLAYICIRHFSRILLEPIHQISVKVRNRQDEPIQLDDYDCPELQEITSSIEEMDRKINSQIHDLENDKQMKQLFFSNASHELKTPLTSIQGYAELLKQDELTEAMRADCIDRILLESRRMTRLIQDILMISRLESNEHNGPAEIVEMQDVVQSIVKSLTPLANEKQLTITTMLKPVRVYAYKPYMEELVSNLVHNAVLYNVPRGTIHIHLSAKEENMHLTVVDTGIGIAEDEQEKVFQRFYRADTNTKKGTGLGLSIVKHIALFYDGEVRIRSVLGKGTTLSVTIPIVYN</sequence>
<comment type="caution">
    <text evidence="1">The sequence shown here is derived from an EMBL/GenBank/DDBJ whole genome shotgun (WGS) entry which is preliminary data.</text>
</comment>
<reference evidence="1" key="1">
    <citation type="submission" date="2019-04" db="EMBL/GenBank/DDBJ databases">
        <title>Microbes associate with the intestines of laboratory mice.</title>
        <authorList>
            <person name="Navarre W."/>
            <person name="Wong E."/>
            <person name="Huang K."/>
            <person name="Tropini C."/>
            <person name="Ng K."/>
            <person name="Yu B."/>
        </authorList>
    </citation>
    <scope>NUCLEOTIDE SEQUENCE</scope>
    <source>
        <strain evidence="1">NM09_H32</strain>
    </source>
</reference>